<keyword evidence="2" id="KW-0456">Lyase</keyword>
<evidence type="ECO:0000313" key="5">
    <source>
        <dbReference type="EMBL" id="KAK4233288.1"/>
    </source>
</evidence>
<proteinExistence type="predicted"/>
<dbReference type="Gene3D" id="3.10.490.10">
    <property type="entry name" value="Gamma-glutamyl cyclotransferase-like"/>
    <property type="match status" value="1"/>
</dbReference>
<keyword evidence="6" id="KW-1185">Reference proteome</keyword>
<dbReference type="PANTHER" id="PTHR12935:SF0">
    <property type="entry name" value="GAMMA-GLUTAMYLCYCLOTRANSFERASE"/>
    <property type="match status" value="1"/>
</dbReference>
<dbReference type="GO" id="GO:0003839">
    <property type="term" value="F:gamma-glutamylcyclotransferase activity"/>
    <property type="evidence" value="ECO:0007669"/>
    <property type="project" value="UniProtKB-EC"/>
</dbReference>
<dbReference type="AlphaFoldDB" id="A0AAN7C2F5"/>
<accession>A0AAN7C2F5</accession>
<dbReference type="EC" id="4.3.2.9" evidence="1"/>
<dbReference type="InterPro" id="IPR013024">
    <property type="entry name" value="GGCT-like"/>
</dbReference>
<protein>
    <recommendedName>
        <fullName evidence="1">gamma-glutamylcyclotransferase</fullName>
        <ecNumber evidence="1">4.3.2.9</ecNumber>
    </recommendedName>
</protein>
<feature type="active site" description="Proton acceptor" evidence="3">
    <location>
        <position position="105"/>
    </location>
</feature>
<comment type="caution">
    <text evidence="5">The sequence shown here is derived from an EMBL/GenBank/DDBJ whole genome shotgun (WGS) entry which is preliminary data.</text>
</comment>
<name>A0AAN7C2F5_9PEZI</name>
<gene>
    <name evidence="5" type="ORF">C8A03DRAFT_19607</name>
</gene>
<reference evidence="5" key="2">
    <citation type="submission" date="2023-05" db="EMBL/GenBank/DDBJ databases">
        <authorList>
            <consortium name="Lawrence Berkeley National Laboratory"/>
            <person name="Steindorff A."/>
            <person name="Hensen N."/>
            <person name="Bonometti L."/>
            <person name="Westerberg I."/>
            <person name="Brannstrom I.O."/>
            <person name="Guillou S."/>
            <person name="Cros-Aarteil S."/>
            <person name="Calhoun S."/>
            <person name="Haridas S."/>
            <person name="Kuo A."/>
            <person name="Mondo S."/>
            <person name="Pangilinan J."/>
            <person name="Riley R."/>
            <person name="Labutti K."/>
            <person name="Andreopoulos B."/>
            <person name="Lipzen A."/>
            <person name="Chen C."/>
            <person name="Yanf M."/>
            <person name="Daum C."/>
            <person name="Ng V."/>
            <person name="Clum A."/>
            <person name="Ohm R."/>
            <person name="Martin F."/>
            <person name="Silar P."/>
            <person name="Natvig D."/>
            <person name="Lalanne C."/>
            <person name="Gautier V."/>
            <person name="Ament-Velasquez S.L."/>
            <person name="Kruys A."/>
            <person name="Hutchinson M.I."/>
            <person name="Powell A.J."/>
            <person name="Barry K."/>
            <person name="Miller A.N."/>
            <person name="Grigoriev I.V."/>
            <person name="Debuchy R."/>
            <person name="Gladieux P."/>
            <person name="Thoren M.H."/>
            <person name="Johannesson H."/>
        </authorList>
    </citation>
    <scope>NUCLEOTIDE SEQUENCE</scope>
    <source>
        <strain evidence="5">CBS 532.94</strain>
    </source>
</reference>
<sequence>MSTPRTPRSPRPTVLYFAFGSNLWKEQMARRCPNSPFVGIGRLRGYEWFINARRFANIAPIGALPSSRQGNPGNPDIQSADYDSEVWGLVYELSPSDEAQLDRNEGVPRAYQKQMVKVTFWPRAPSSGASGTRGEKRKVDMLSYIDLQRNQGGYKPREEYVHRLNLGIRDALAAGIPKRYVDVVMRRYIPPE</sequence>
<dbReference type="CDD" id="cd06661">
    <property type="entry name" value="GGCT_like"/>
    <property type="match status" value="1"/>
</dbReference>
<evidence type="ECO:0000256" key="1">
    <source>
        <dbReference type="ARBA" id="ARBA00012346"/>
    </source>
</evidence>
<dbReference type="PANTHER" id="PTHR12935">
    <property type="entry name" value="GAMMA-GLUTAMYLCYCLOTRANSFERASE"/>
    <property type="match status" value="1"/>
</dbReference>
<feature type="non-terminal residue" evidence="5">
    <location>
        <position position="192"/>
    </location>
</feature>
<reference evidence="5" key="1">
    <citation type="journal article" date="2023" name="Mol. Phylogenet. Evol.">
        <title>Genome-scale phylogeny and comparative genomics of the fungal order Sordariales.</title>
        <authorList>
            <person name="Hensen N."/>
            <person name="Bonometti L."/>
            <person name="Westerberg I."/>
            <person name="Brannstrom I.O."/>
            <person name="Guillou S."/>
            <person name="Cros-Aarteil S."/>
            <person name="Calhoun S."/>
            <person name="Haridas S."/>
            <person name="Kuo A."/>
            <person name="Mondo S."/>
            <person name="Pangilinan J."/>
            <person name="Riley R."/>
            <person name="LaButti K."/>
            <person name="Andreopoulos B."/>
            <person name="Lipzen A."/>
            <person name="Chen C."/>
            <person name="Yan M."/>
            <person name="Daum C."/>
            <person name="Ng V."/>
            <person name="Clum A."/>
            <person name="Steindorff A."/>
            <person name="Ohm R.A."/>
            <person name="Martin F."/>
            <person name="Silar P."/>
            <person name="Natvig D.O."/>
            <person name="Lalanne C."/>
            <person name="Gautier V."/>
            <person name="Ament-Velasquez S.L."/>
            <person name="Kruys A."/>
            <person name="Hutchinson M.I."/>
            <person name="Powell A.J."/>
            <person name="Barry K."/>
            <person name="Miller A.N."/>
            <person name="Grigoriev I.V."/>
            <person name="Debuchy R."/>
            <person name="Gladieux P."/>
            <person name="Hiltunen Thoren M."/>
            <person name="Johannesson H."/>
        </authorList>
    </citation>
    <scope>NUCLEOTIDE SEQUENCE</scope>
    <source>
        <strain evidence="5">CBS 532.94</strain>
    </source>
</reference>
<dbReference type="InterPro" id="IPR017939">
    <property type="entry name" value="G-Glutamylcylcotransferase"/>
</dbReference>
<evidence type="ECO:0000256" key="2">
    <source>
        <dbReference type="ARBA" id="ARBA00023239"/>
    </source>
</evidence>
<dbReference type="SUPFAM" id="SSF110857">
    <property type="entry name" value="Gamma-glutamyl cyclotransferase-like"/>
    <property type="match status" value="1"/>
</dbReference>
<dbReference type="EMBL" id="MU860597">
    <property type="protein sequence ID" value="KAK4233288.1"/>
    <property type="molecule type" value="Genomic_DNA"/>
</dbReference>
<dbReference type="Pfam" id="PF13772">
    <property type="entry name" value="AIG2_2"/>
    <property type="match status" value="1"/>
</dbReference>
<dbReference type="InterPro" id="IPR036568">
    <property type="entry name" value="GGCT-like_sf"/>
</dbReference>
<evidence type="ECO:0000256" key="3">
    <source>
        <dbReference type="PIRSR" id="PIRSR617939-1"/>
    </source>
</evidence>
<evidence type="ECO:0000256" key="4">
    <source>
        <dbReference type="PIRSR" id="PIRSR617939-2"/>
    </source>
</evidence>
<evidence type="ECO:0000313" key="6">
    <source>
        <dbReference type="Proteomes" id="UP001303760"/>
    </source>
</evidence>
<dbReference type="Proteomes" id="UP001303760">
    <property type="component" value="Unassembled WGS sequence"/>
</dbReference>
<organism evidence="5 6">
    <name type="scientific">Achaetomium macrosporum</name>
    <dbReference type="NCBI Taxonomy" id="79813"/>
    <lineage>
        <taxon>Eukaryota</taxon>
        <taxon>Fungi</taxon>
        <taxon>Dikarya</taxon>
        <taxon>Ascomycota</taxon>
        <taxon>Pezizomycotina</taxon>
        <taxon>Sordariomycetes</taxon>
        <taxon>Sordariomycetidae</taxon>
        <taxon>Sordariales</taxon>
        <taxon>Chaetomiaceae</taxon>
        <taxon>Achaetomium</taxon>
    </lineage>
</organism>
<feature type="binding site" evidence="4">
    <location>
        <begin position="16"/>
        <end position="21"/>
    </location>
    <ligand>
        <name>substrate</name>
    </ligand>
</feature>